<organism evidence="2 3">
    <name type="scientific">Paenacidovorax monticola</name>
    <dbReference type="NCBI Taxonomy" id="1926868"/>
    <lineage>
        <taxon>Bacteria</taxon>
        <taxon>Pseudomonadati</taxon>
        <taxon>Pseudomonadota</taxon>
        <taxon>Betaproteobacteria</taxon>
        <taxon>Burkholderiales</taxon>
        <taxon>Comamonadaceae</taxon>
        <taxon>Paenacidovorax</taxon>
    </lineage>
</organism>
<gene>
    <name evidence="2" type="ORF">H9L24_04000</name>
</gene>
<evidence type="ECO:0000313" key="2">
    <source>
        <dbReference type="EMBL" id="QNP60091.1"/>
    </source>
</evidence>
<keyword evidence="1" id="KW-0812">Transmembrane</keyword>
<keyword evidence="1" id="KW-0472">Membrane</keyword>
<name>A0A7H0HHS5_9BURK</name>
<keyword evidence="1" id="KW-1133">Transmembrane helix</keyword>
<feature type="transmembrane region" description="Helical" evidence="1">
    <location>
        <begin position="95"/>
        <end position="117"/>
    </location>
</feature>
<dbReference type="Proteomes" id="UP000516057">
    <property type="component" value="Chromosome"/>
</dbReference>
<protein>
    <submittedName>
        <fullName evidence="2">Uncharacterized protein</fullName>
    </submittedName>
</protein>
<feature type="transmembrane region" description="Helical" evidence="1">
    <location>
        <begin position="123"/>
        <end position="141"/>
    </location>
</feature>
<dbReference type="RefSeq" id="WP_187737072.1">
    <property type="nucleotide sequence ID" value="NZ_CP060790.1"/>
</dbReference>
<evidence type="ECO:0000256" key="1">
    <source>
        <dbReference type="SAM" id="Phobius"/>
    </source>
</evidence>
<reference evidence="2 3" key="1">
    <citation type="submission" date="2020-08" db="EMBL/GenBank/DDBJ databases">
        <title>Genome sequence of Acidovorax monticola KACC 19171T.</title>
        <authorList>
            <person name="Hyun D.-W."/>
            <person name="Bae J.-W."/>
        </authorList>
    </citation>
    <scope>NUCLEOTIDE SEQUENCE [LARGE SCALE GENOMIC DNA]</scope>
    <source>
        <strain evidence="2 3">KACC 19171</strain>
    </source>
</reference>
<accession>A0A7H0HHS5</accession>
<dbReference type="EMBL" id="CP060790">
    <property type="protein sequence ID" value="QNP60091.1"/>
    <property type="molecule type" value="Genomic_DNA"/>
</dbReference>
<proteinExistence type="predicted"/>
<dbReference type="AlphaFoldDB" id="A0A7H0HHS5"/>
<feature type="transmembrane region" description="Helical" evidence="1">
    <location>
        <begin position="48"/>
        <end position="74"/>
    </location>
</feature>
<dbReference type="KEGG" id="amon:H9L24_04000"/>
<sequence>MLGIIVLLLAVALPLGIVFLTVRATEAERKGYEHSHIRRIACALVRWLAIGYTVAIAIGALMCILIGSFTQYAAYTEPGCNLYDAMIYGVRCQGFLGASFVSALSNLALLALQLAAASFASPVVAPVAIVLWSPVVYLAYLGMSRLYRTRKAGRA</sequence>
<keyword evidence="3" id="KW-1185">Reference proteome</keyword>
<evidence type="ECO:0000313" key="3">
    <source>
        <dbReference type="Proteomes" id="UP000516057"/>
    </source>
</evidence>